<protein>
    <submittedName>
        <fullName evidence="2">Uncharacterized protein</fullName>
    </submittedName>
</protein>
<sequence length="70" mass="8255">MPQSVCNLENDCGDDRKRFKSPQSFELLFLIVSFIILENHYILNLYICLSRQAAIYLEVYQVRRLLGTIE</sequence>
<keyword evidence="1" id="KW-0472">Membrane</keyword>
<evidence type="ECO:0000313" key="3">
    <source>
        <dbReference type="Proteomes" id="UP000191008"/>
    </source>
</evidence>
<reference evidence="2 3" key="1">
    <citation type="submission" date="2017-02" db="EMBL/GenBank/DDBJ databases">
        <title>Comparative genomic analysis of Brazilian Leptospira kirschneri strains of different serogroups.</title>
        <authorList>
            <person name="Moreno L.Z."/>
            <person name="Miraglia F."/>
            <person name="Kremer F.S."/>
            <person name="Eslabao M.R."/>
            <person name="Lilenbaum W."/>
            <person name="Dellagostin O.A."/>
            <person name="Moreno A.M."/>
        </authorList>
    </citation>
    <scope>NUCLEOTIDE SEQUENCE [LARGE SCALE GENOMIC DNA]</scope>
    <source>
        <strain evidence="2 3">M110/06</strain>
    </source>
</reference>
<name>A0A1T1DWT2_9LEPT</name>
<keyword evidence="1" id="KW-0812">Transmembrane</keyword>
<gene>
    <name evidence="2" type="ORF">B1J93_05115</name>
</gene>
<dbReference type="AlphaFoldDB" id="A0A1T1DWT2"/>
<organism evidence="2 3">
    <name type="scientific">Leptospira kirschneri serovar Pomona</name>
    <dbReference type="NCBI Taxonomy" id="561005"/>
    <lineage>
        <taxon>Bacteria</taxon>
        <taxon>Pseudomonadati</taxon>
        <taxon>Spirochaetota</taxon>
        <taxon>Spirochaetia</taxon>
        <taxon>Leptospirales</taxon>
        <taxon>Leptospiraceae</taxon>
        <taxon>Leptospira</taxon>
    </lineage>
</organism>
<feature type="transmembrane region" description="Helical" evidence="1">
    <location>
        <begin position="27"/>
        <end position="47"/>
    </location>
</feature>
<keyword evidence="1" id="KW-1133">Transmembrane helix</keyword>
<dbReference type="Proteomes" id="UP000191008">
    <property type="component" value="Unassembled WGS sequence"/>
</dbReference>
<evidence type="ECO:0000256" key="1">
    <source>
        <dbReference type="SAM" id="Phobius"/>
    </source>
</evidence>
<evidence type="ECO:0000313" key="2">
    <source>
        <dbReference type="EMBL" id="OOV45297.1"/>
    </source>
</evidence>
<dbReference type="EMBL" id="MVIT01000050">
    <property type="protein sequence ID" value="OOV45297.1"/>
    <property type="molecule type" value="Genomic_DNA"/>
</dbReference>
<accession>A0A1T1DWT2</accession>
<proteinExistence type="predicted"/>
<comment type="caution">
    <text evidence="2">The sequence shown here is derived from an EMBL/GenBank/DDBJ whole genome shotgun (WGS) entry which is preliminary data.</text>
</comment>